<dbReference type="Proteomes" id="UP000198638">
    <property type="component" value="Unassembled WGS sequence"/>
</dbReference>
<feature type="transmembrane region" description="Helical" evidence="12">
    <location>
        <begin position="298"/>
        <end position="320"/>
    </location>
</feature>
<evidence type="ECO:0000256" key="6">
    <source>
        <dbReference type="ARBA" id="ARBA00022692"/>
    </source>
</evidence>
<dbReference type="InterPro" id="IPR003439">
    <property type="entry name" value="ABC_transporter-like_ATP-bd"/>
</dbReference>
<dbReference type="PROSITE" id="PS00211">
    <property type="entry name" value="ABC_TRANSPORTER_1"/>
    <property type="match status" value="2"/>
</dbReference>
<dbReference type="Gene3D" id="3.40.50.300">
    <property type="entry name" value="P-loop containing nucleotide triphosphate hydrolases"/>
    <property type="match status" value="2"/>
</dbReference>
<evidence type="ECO:0000259" key="13">
    <source>
        <dbReference type="PROSITE" id="PS50893"/>
    </source>
</evidence>
<dbReference type="GO" id="GO:0015658">
    <property type="term" value="F:branched-chain amino acid transmembrane transporter activity"/>
    <property type="evidence" value="ECO:0007669"/>
    <property type="project" value="InterPro"/>
</dbReference>
<dbReference type="GO" id="GO:0005886">
    <property type="term" value="C:plasma membrane"/>
    <property type="evidence" value="ECO:0007669"/>
    <property type="project" value="UniProtKB-SubCell"/>
</dbReference>
<organism evidence="14 15">
    <name type="scientific">Paraburkholderia sartisoli</name>
    <dbReference type="NCBI Taxonomy" id="83784"/>
    <lineage>
        <taxon>Bacteria</taxon>
        <taxon>Pseudomonadati</taxon>
        <taxon>Pseudomonadota</taxon>
        <taxon>Betaproteobacteria</taxon>
        <taxon>Burkholderiales</taxon>
        <taxon>Burkholderiaceae</taxon>
        <taxon>Paraburkholderia</taxon>
    </lineage>
</organism>
<dbReference type="InterPro" id="IPR001851">
    <property type="entry name" value="ABC_transp_permease"/>
</dbReference>
<keyword evidence="6 12" id="KW-0812">Transmembrane</keyword>
<evidence type="ECO:0000256" key="10">
    <source>
        <dbReference type="ARBA" id="ARBA00022989"/>
    </source>
</evidence>
<evidence type="ECO:0000256" key="8">
    <source>
        <dbReference type="ARBA" id="ARBA00022840"/>
    </source>
</evidence>
<name>A0A1H4CSQ6_9BURK</name>
<keyword evidence="10 12" id="KW-1133">Transmembrane helix</keyword>
<feature type="domain" description="ABC transporter" evidence="13">
    <location>
        <begin position="632"/>
        <end position="857"/>
    </location>
</feature>
<keyword evidence="7" id="KW-0547">Nucleotide-binding</keyword>
<evidence type="ECO:0000256" key="12">
    <source>
        <dbReference type="SAM" id="Phobius"/>
    </source>
</evidence>
<dbReference type="InterPro" id="IPR027417">
    <property type="entry name" value="P-loop_NTPase"/>
</dbReference>
<evidence type="ECO:0000256" key="7">
    <source>
        <dbReference type="ARBA" id="ARBA00022741"/>
    </source>
</evidence>
<dbReference type="PANTHER" id="PTHR43820">
    <property type="entry name" value="HIGH-AFFINITY BRANCHED-CHAIN AMINO ACID TRANSPORT ATP-BINDING PROTEIN LIVF"/>
    <property type="match status" value="1"/>
</dbReference>
<keyword evidence="4" id="KW-1003">Cell membrane</keyword>
<dbReference type="AlphaFoldDB" id="A0A1H4CSQ6"/>
<feature type="domain" description="ABC transporter" evidence="13">
    <location>
        <begin position="360"/>
        <end position="601"/>
    </location>
</feature>
<protein>
    <submittedName>
        <fullName evidence="14">ABC-type branched-chain amino acid transport system, ATPase component</fullName>
    </submittedName>
</protein>
<evidence type="ECO:0000313" key="14">
    <source>
        <dbReference type="EMBL" id="SEA63407.1"/>
    </source>
</evidence>
<feature type="transmembrane region" description="Helical" evidence="12">
    <location>
        <begin position="30"/>
        <end position="51"/>
    </location>
</feature>
<feature type="transmembrane region" description="Helical" evidence="12">
    <location>
        <begin position="169"/>
        <end position="191"/>
    </location>
</feature>
<comment type="similarity">
    <text evidence="2">Belongs to the ABC transporter superfamily.</text>
</comment>
<evidence type="ECO:0000256" key="4">
    <source>
        <dbReference type="ARBA" id="ARBA00022475"/>
    </source>
</evidence>
<comment type="subcellular location">
    <subcellularLocation>
        <location evidence="1">Cell membrane</location>
        <topology evidence="1">Multi-pass membrane protein</topology>
    </subcellularLocation>
</comment>
<dbReference type="CDD" id="cd03219">
    <property type="entry name" value="ABC_Mj1267_LivG_branched"/>
    <property type="match status" value="1"/>
</dbReference>
<dbReference type="Pfam" id="PF00005">
    <property type="entry name" value="ABC_tran"/>
    <property type="match status" value="2"/>
</dbReference>
<evidence type="ECO:0000256" key="3">
    <source>
        <dbReference type="ARBA" id="ARBA00022448"/>
    </source>
</evidence>
<dbReference type="Pfam" id="PF02653">
    <property type="entry name" value="BPD_transp_2"/>
    <property type="match status" value="1"/>
</dbReference>
<feature type="transmembrane region" description="Helical" evidence="12">
    <location>
        <begin position="107"/>
        <end position="126"/>
    </location>
</feature>
<dbReference type="EMBL" id="FNRQ01000002">
    <property type="protein sequence ID" value="SEA63407.1"/>
    <property type="molecule type" value="Genomic_DNA"/>
</dbReference>
<dbReference type="GO" id="GO:0005524">
    <property type="term" value="F:ATP binding"/>
    <property type="evidence" value="ECO:0007669"/>
    <property type="project" value="UniProtKB-KW"/>
</dbReference>
<feature type="transmembrane region" description="Helical" evidence="12">
    <location>
        <begin position="83"/>
        <end position="101"/>
    </location>
</feature>
<dbReference type="InterPro" id="IPR052156">
    <property type="entry name" value="BCAA_Transport_ATP-bd_LivF"/>
</dbReference>
<sequence>MNMRTNTTAPTNAGSRAQERNRLPVWRHPVVVMAVVLAAVSAAALALGMPIDRITQIAIYTLYAAGTNFLIGYLGLVPFGASFFFGCSSYALAIASGFWGGNEITGVLVATGFSVLLALVIGALILRRKGLYFSLLTLACSQIAFEIAYKWTAVTGGENGIQNVPRPLFGSALSFHAFTLVVVLALSWFLWRVAHAPFGRLMQALRDNEQRVTSLGYDVYATRLIALLIAGGTIGAAGGLMALLLQGVYANNLNWQHAGDPVLMAVLGGVHQFLGPLWGAITFIVLEDRLSAITENWWLFFAPVIIVMALLSPEGIQGFLQRFGKRPRWTLTRHRIPARPSHIPPYRPLDAGGDESQTVLSVQNLSKRFGSIVTQDGISLDVKRNQLHSFIGPNGAGKTTFFNILTGFLLPDEGRIVFEGRDITRLPAHRRARLGLARSFQILSVFPNLSAFENVRVAVQAARRQWRGFWRDAYTCEEANARVWSLLDAVGLADRAADVCAELSHGEKRLLEIAMTLATSARLLLLDEPLAGLAESDRQIVATLIRRLASSHAVLLIEHDIDRVLALSDRITVLHQGRLIADGLPAAVAHDPQVISAYLGDSGTAVAAPARIARADAASEPAQAIPTARALLQLDQVCAGYDGGTVLDGVDMTVYAGEVVALLGRNGVGKTTLLRTITGTLHATAGRVNFDGKDVSAMRADLINRLGISLVPEGRRLFPNLTVQDNLKIGARDGGAPLDEICELFPKLRVLMRSRAGNLSGGERQMVAIARALMVPSSLILLDEPFEGLAPAVVHEVREAVAKLTSRASLVIVEHHAQSVLTMADRAYVLVNGKVAFGGSAKGLAADTALQERLLGVTTAGPEERSRETA</sequence>
<dbReference type="GO" id="GO:0015807">
    <property type="term" value="P:L-amino acid transport"/>
    <property type="evidence" value="ECO:0007669"/>
    <property type="project" value="TreeGrafter"/>
</dbReference>
<evidence type="ECO:0000256" key="11">
    <source>
        <dbReference type="ARBA" id="ARBA00023136"/>
    </source>
</evidence>
<feature type="transmembrane region" description="Helical" evidence="12">
    <location>
        <begin position="262"/>
        <end position="286"/>
    </location>
</feature>
<feature type="transmembrane region" description="Helical" evidence="12">
    <location>
        <begin position="224"/>
        <end position="250"/>
    </location>
</feature>
<keyword evidence="11 12" id="KW-0472">Membrane</keyword>
<evidence type="ECO:0000256" key="2">
    <source>
        <dbReference type="ARBA" id="ARBA00005417"/>
    </source>
</evidence>
<keyword evidence="9" id="KW-0029">Amino-acid transport</keyword>
<dbReference type="CDD" id="cd06581">
    <property type="entry name" value="TM_PBP1_LivM_like"/>
    <property type="match status" value="1"/>
</dbReference>
<dbReference type="GO" id="GO:0016887">
    <property type="term" value="F:ATP hydrolysis activity"/>
    <property type="evidence" value="ECO:0007669"/>
    <property type="project" value="InterPro"/>
</dbReference>
<evidence type="ECO:0000256" key="5">
    <source>
        <dbReference type="ARBA" id="ARBA00022519"/>
    </source>
</evidence>
<keyword evidence="3" id="KW-0813">Transport</keyword>
<keyword evidence="8" id="KW-0067">ATP-binding</keyword>
<dbReference type="CDD" id="cd03224">
    <property type="entry name" value="ABC_TM1139_LivF_branched"/>
    <property type="match status" value="1"/>
</dbReference>
<dbReference type="SUPFAM" id="SSF52540">
    <property type="entry name" value="P-loop containing nucleoside triphosphate hydrolases"/>
    <property type="match status" value="2"/>
</dbReference>
<evidence type="ECO:0000256" key="1">
    <source>
        <dbReference type="ARBA" id="ARBA00004651"/>
    </source>
</evidence>
<accession>A0A1H4CSQ6</accession>
<dbReference type="STRING" id="83784.SAMN05192564_102462"/>
<dbReference type="Pfam" id="PF12399">
    <property type="entry name" value="BCA_ABC_TP_C"/>
    <property type="match status" value="1"/>
</dbReference>
<reference evidence="15" key="1">
    <citation type="submission" date="2016-10" db="EMBL/GenBank/DDBJ databases">
        <authorList>
            <person name="Varghese N."/>
            <person name="Submissions S."/>
        </authorList>
    </citation>
    <scope>NUCLEOTIDE SEQUENCE [LARGE SCALE GENOMIC DNA]</scope>
    <source>
        <strain evidence="15">LMG 24000</strain>
    </source>
</reference>
<dbReference type="InterPro" id="IPR043428">
    <property type="entry name" value="LivM-like"/>
</dbReference>
<dbReference type="SMART" id="SM00382">
    <property type="entry name" value="AAA"/>
    <property type="match status" value="2"/>
</dbReference>
<proteinExistence type="inferred from homology"/>
<evidence type="ECO:0000313" key="15">
    <source>
        <dbReference type="Proteomes" id="UP000198638"/>
    </source>
</evidence>
<dbReference type="InterPro" id="IPR032823">
    <property type="entry name" value="BCA_ABC_TP_C"/>
</dbReference>
<gene>
    <name evidence="14" type="ORF">SAMN05192564_102462</name>
</gene>
<evidence type="ECO:0000256" key="9">
    <source>
        <dbReference type="ARBA" id="ARBA00022970"/>
    </source>
</evidence>
<dbReference type="InterPro" id="IPR003593">
    <property type="entry name" value="AAA+_ATPase"/>
</dbReference>
<dbReference type="InterPro" id="IPR017871">
    <property type="entry name" value="ABC_transporter-like_CS"/>
</dbReference>
<keyword evidence="5" id="KW-0997">Cell inner membrane</keyword>
<keyword evidence="15" id="KW-1185">Reference proteome</keyword>
<dbReference type="PANTHER" id="PTHR43820:SF4">
    <property type="entry name" value="HIGH-AFFINITY BRANCHED-CHAIN AMINO ACID TRANSPORT ATP-BINDING PROTEIN LIVF"/>
    <property type="match status" value="1"/>
</dbReference>
<dbReference type="OrthoDB" id="5290247at2"/>
<feature type="transmembrane region" description="Helical" evidence="12">
    <location>
        <begin position="131"/>
        <end position="149"/>
    </location>
</feature>
<dbReference type="PROSITE" id="PS50893">
    <property type="entry name" value="ABC_TRANSPORTER_2"/>
    <property type="match status" value="2"/>
</dbReference>